<keyword evidence="4" id="KW-1185">Reference proteome</keyword>
<accession>A0A9W8DQ39</accession>
<feature type="compositionally biased region" description="Polar residues" evidence="1">
    <location>
        <begin position="219"/>
        <end position="232"/>
    </location>
</feature>
<name>A0A9W8DQ39_9FUNG</name>
<organism evidence="3 4">
    <name type="scientific">Mycoemilia scoparia</name>
    <dbReference type="NCBI Taxonomy" id="417184"/>
    <lineage>
        <taxon>Eukaryota</taxon>
        <taxon>Fungi</taxon>
        <taxon>Fungi incertae sedis</taxon>
        <taxon>Zoopagomycota</taxon>
        <taxon>Kickxellomycotina</taxon>
        <taxon>Kickxellomycetes</taxon>
        <taxon>Kickxellales</taxon>
        <taxon>Kickxellaceae</taxon>
        <taxon>Mycoemilia</taxon>
    </lineage>
</organism>
<feature type="transmembrane region" description="Helical" evidence="2">
    <location>
        <begin position="58"/>
        <end position="82"/>
    </location>
</feature>
<keyword evidence="2" id="KW-0812">Transmembrane</keyword>
<evidence type="ECO:0000256" key="1">
    <source>
        <dbReference type="SAM" id="MobiDB-lite"/>
    </source>
</evidence>
<dbReference type="OrthoDB" id="5550032at2759"/>
<feature type="region of interest" description="Disordered" evidence="1">
    <location>
        <begin position="196"/>
        <end position="266"/>
    </location>
</feature>
<evidence type="ECO:0000256" key="2">
    <source>
        <dbReference type="SAM" id="Phobius"/>
    </source>
</evidence>
<dbReference type="Proteomes" id="UP001150538">
    <property type="component" value="Unassembled WGS sequence"/>
</dbReference>
<comment type="caution">
    <text evidence="3">The sequence shown here is derived from an EMBL/GenBank/DDBJ whole genome shotgun (WGS) entry which is preliminary data.</text>
</comment>
<feature type="compositionally biased region" description="Polar residues" evidence="1">
    <location>
        <begin position="199"/>
        <end position="211"/>
    </location>
</feature>
<evidence type="ECO:0008006" key="5">
    <source>
        <dbReference type="Google" id="ProtNLM"/>
    </source>
</evidence>
<dbReference type="EMBL" id="JANBPU010000020">
    <property type="protein sequence ID" value="KAJ1919929.1"/>
    <property type="molecule type" value="Genomic_DNA"/>
</dbReference>
<feature type="transmembrane region" description="Helical" evidence="2">
    <location>
        <begin position="35"/>
        <end position="52"/>
    </location>
</feature>
<keyword evidence="2" id="KW-0472">Membrane</keyword>
<feature type="region of interest" description="Disordered" evidence="1">
    <location>
        <begin position="109"/>
        <end position="181"/>
    </location>
</feature>
<protein>
    <recommendedName>
        <fullName evidence="5">Transmembrane protein</fullName>
    </recommendedName>
</protein>
<evidence type="ECO:0000313" key="3">
    <source>
        <dbReference type="EMBL" id="KAJ1919929.1"/>
    </source>
</evidence>
<feature type="compositionally biased region" description="Basic and acidic residues" evidence="1">
    <location>
        <begin position="157"/>
        <end position="181"/>
    </location>
</feature>
<dbReference type="AlphaFoldDB" id="A0A9W8DQ39"/>
<reference evidence="3" key="1">
    <citation type="submission" date="2022-07" db="EMBL/GenBank/DDBJ databases">
        <title>Phylogenomic reconstructions and comparative analyses of Kickxellomycotina fungi.</title>
        <authorList>
            <person name="Reynolds N.K."/>
            <person name="Stajich J.E."/>
            <person name="Barry K."/>
            <person name="Grigoriev I.V."/>
            <person name="Crous P."/>
            <person name="Smith M.E."/>
        </authorList>
    </citation>
    <scope>NUCLEOTIDE SEQUENCE</scope>
    <source>
        <strain evidence="3">NBRC 100468</strain>
    </source>
</reference>
<evidence type="ECO:0000313" key="4">
    <source>
        <dbReference type="Proteomes" id="UP001150538"/>
    </source>
</evidence>
<sequence length="266" mass="29992">MSSRALDIIANQVNRSNASEEERNAVAKAQRRVKLFGYTGFIAGSALGYYMVRKRGGPLIRLFMSAFNGGLFFNVGSVIATFRSLKQFDDKEKYPYIRQAILDVQSEMMKSRGVDPKNPNMPPVLPSRKPDFNSLPPSKPADKQDEWGVNEQTFSDLSKDENAPGAEKTPEKNRFDAWDRIRNQTSNESAWDRIRRQKASSGHSNNQSISIDSVYGQYQHPNITPDFSSDDSGSAEYDFPRTREDFENEGSPAKKNMYGDAVYTDS</sequence>
<proteinExistence type="predicted"/>
<gene>
    <name evidence="3" type="ORF">H4219_001710</name>
</gene>
<keyword evidence="2" id="KW-1133">Transmembrane helix</keyword>